<keyword evidence="17" id="KW-0812">Transmembrane</keyword>
<keyword evidence="6 14" id="KW-0547">Nucleotide-binding</keyword>
<keyword evidence="8 14" id="KW-0067">ATP-binding</keyword>
<dbReference type="GO" id="GO:0016020">
    <property type="term" value="C:membrane"/>
    <property type="evidence" value="ECO:0007669"/>
    <property type="project" value="UniProtKB-SubCell"/>
</dbReference>
<evidence type="ECO:0000313" key="23">
    <source>
        <dbReference type="EMBL" id="KAJ4748412.1"/>
    </source>
</evidence>
<comment type="catalytic activity">
    <reaction evidence="12 14">
        <text>L-threonyl-[protein] + ATP = O-phospho-L-threonyl-[protein] + ADP + H(+)</text>
        <dbReference type="Rhea" id="RHEA:46608"/>
        <dbReference type="Rhea" id="RHEA-COMP:11060"/>
        <dbReference type="Rhea" id="RHEA-COMP:11605"/>
        <dbReference type="ChEBI" id="CHEBI:15378"/>
        <dbReference type="ChEBI" id="CHEBI:30013"/>
        <dbReference type="ChEBI" id="CHEBI:30616"/>
        <dbReference type="ChEBI" id="CHEBI:61977"/>
        <dbReference type="ChEBI" id="CHEBI:456216"/>
        <dbReference type="EC" id="2.7.11.1"/>
    </reaction>
</comment>
<evidence type="ECO:0000256" key="10">
    <source>
        <dbReference type="ARBA" id="ARBA00023170"/>
    </source>
</evidence>
<evidence type="ECO:0000259" key="20">
    <source>
        <dbReference type="PROSITE" id="PS50026"/>
    </source>
</evidence>
<dbReference type="GO" id="GO:0004674">
    <property type="term" value="F:protein serine/threonine kinase activity"/>
    <property type="evidence" value="ECO:0007669"/>
    <property type="project" value="UniProtKB-KW"/>
</dbReference>
<dbReference type="SUPFAM" id="SSF56112">
    <property type="entry name" value="Protein kinase-like (PK-like)"/>
    <property type="match status" value="1"/>
</dbReference>
<dbReference type="InterPro" id="IPR001245">
    <property type="entry name" value="Ser-Thr/Tyr_kinase_cat_dom"/>
</dbReference>
<dbReference type="PROSITE" id="PS00107">
    <property type="entry name" value="PROTEIN_KINASE_ATP"/>
    <property type="match status" value="1"/>
</dbReference>
<comment type="catalytic activity">
    <reaction evidence="13 14">
        <text>L-seryl-[protein] + ATP = O-phospho-L-seryl-[protein] + ADP + H(+)</text>
        <dbReference type="Rhea" id="RHEA:17989"/>
        <dbReference type="Rhea" id="RHEA-COMP:9863"/>
        <dbReference type="Rhea" id="RHEA-COMP:11604"/>
        <dbReference type="ChEBI" id="CHEBI:15378"/>
        <dbReference type="ChEBI" id="CHEBI:29999"/>
        <dbReference type="ChEBI" id="CHEBI:30616"/>
        <dbReference type="ChEBI" id="CHEBI:83421"/>
        <dbReference type="ChEBI" id="CHEBI:456216"/>
        <dbReference type="EC" id="2.7.11.1"/>
    </reaction>
</comment>
<evidence type="ECO:0000256" key="12">
    <source>
        <dbReference type="ARBA" id="ARBA00047899"/>
    </source>
</evidence>
<evidence type="ECO:0000256" key="2">
    <source>
        <dbReference type="ARBA" id="ARBA00022527"/>
    </source>
</evidence>
<dbReference type="PIRSF" id="PIRSF000641">
    <property type="entry name" value="SRK"/>
    <property type="match status" value="1"/>
</dbReference>
<dbReference type="InterPro" id="IPR011009">
    <property type="entry name" value="Kinase-like_dom_sf"/>
</dbReference>
<dbReference type="GO" id="GO:0048544">
    <property type="term" value="P:recognition of pollen"/>
    <property type="evidence" value="ECO:0007669"/>
    <property type="project" value="InterPro"/>
</dbReference>
<comment type="subcellular location">
    <subcellularLocation>
        <location evidence="1">Membrane</location>
        <topology evidence="1">Single-pass type I membrane protein</topology>
    </subcellularLocation>
</comment>
<keyword evidence="10" id="KW-0675">Receptor</keyword>
<dbReference type="PANTHER" id="PTHR32444">
    <property type="entry name" value="BULB-TYPE LECTIN DOMAIN-CONTAINING PROTEIN"/>
    <property type="match status" value="1"/>
</dbReference>
<evidence type="ECO:0000259" key="22">
    <source>
        <dbReference type="PROSITE" id="PS50948"/>
    </source>
</evidence>
<evidence type="ECO:0000313" key="24">
    <source>
        <dbReference type="Proteomes" id="UP001140206"/>
    </source>
</evidence>
<feature type="domain" description="Bulb-type lectin" evidence="21">
    <location>
        <begin position="22"/>
        <end position="144"/>
    </location>
</feature>
<dbReference type="InterPro" id="IPR003609">
    <property type="entry name" value="Pan_app"/>
</dbReference>
<dbReference type="FunFam" id="1.10.510.10:FF:000060">
    <property type="entry name" value="G-type lectin S-receptor-like serine/threonine-protein kinase"/>
    <property type="match status" value="1"/>
</dbReference>
<dbReference type="FunFam" id="3.30.200.20:FF:000195">
    <property type="entry name" value="G-type lectin S-receptor-like serine/threonine-protein kinase"/>
    <property type="match status" value="1"/>
</dbReference>
<dbReference type="Pfam" id="PF00954">
    <property type="entry name" value="S_locus_glycop"/>
    <property type="match status" value="1"/>
</dbReference>
<organism evidence="23 24">
    <name type="scientific">Rhynchospora pubera</name>
    <dbReference type="NCBI Taxonomy" id="906938"/>
    <lineage>
        <taxon>Eukaryota</taxon>
        <taxon>Viridiplantae</taxon>
        <taxon>Streptophyta</taxon>
        <taxon>Embryophyta</taxon>
        <taxon>Tracheophyta</taxon>
        <taxon>Spermatophyta</taxon>
        <taxon>Magnoliopsida</taxon>
        <taxon>Liliopsida</taxon>
        <taxon>Poales</taxon>
        <taxon>Cyperaceae</taxon>
        <taxon>Cyperoideae</taxon>
        <taxon>Rhynchosporeae</taxon>
        <taxon>Rhynchospora</taxon>
    </lineage>
</organism>
<dbReference type="InterPro" id="IPR001480">
    <property type="entry name" value="Bulb-type_lectin_dom"/>
</dbReference>
<keyword evidence="2 14" id="KW-0723">Serine/threonine-protein kinase</keyword>
<evidence type="ECO:0000256" key="5">
    <source>
        <dbReference type="ARBA" id="ARBA00022729"/>
    </source>
</evidence>
<dbReference type="InterPro" id="IPR017441">
    <property type="entry name" value="Protein_kinase_ATP_BS"/>
</dbReference>
<dbReference type="GO" id="GO:0051707">
    <property type="term" value="P:response to other organism"/>
    <property type="evidence" value="ECO:0007669"/>
    <property type="project" value="UniProtKB-ARBA"/>
</dbReference>
<dbReference type="PROSITE" id="PS50948">
    <property type="entry name" value="PAN"/>
    <property type="match status" value="1"/>
</dbReference>
<comment type="caution">
    <text evidence="23">The sequence shown here is derived from an EMBL/GenBank/DDBJ whole genome shotgun (WGS) entry which is preliminary data.</text>
</comment>
<name>A0AAV8C1J2_9POAL</name>
<comment type="similarity">
    <text evidence="14">Belongs to the protein kinase superfamily. Ser/Thr protein kinase family.</text>
</comment>
<dbReference type="Proteomes" id="UP001140206">
    <property type="component" value="Chromosome 5"/>
</dbReference>
<dbReference type="InterPro" id="IPR000719">
    <property type="entry name" value="Prot_kinase_dom"/>
</dbReference>
<keyword evidence="4 14" id="KW-0808">Transferase</keyword>
<dbReference type="InterPro" id="IPR024171">
    <property type="entry name" value="SRK-like_kinase"/>
</dbReference>
<reference evidence="23" key="1">
    <citation type="submission" date="2022-08" db="EMBL/GenBank/DDBJ databases">
        <authorList>
            <person name="Marques A."/>
        </authorList>
    </citation>
    <scope>NUCLEOTIDE SEQUENCE</scope>
    <source>
        <strain evidence="23">RhyPub2mFocal</strain>
        <tissue evidence="23">Leaves</tissue>
    </source>
</reference>
<feature type="domain" description="Protein kinase" evidence="19">
    <location>
        <begin position="495"/>
        <end position="766"/>
    </location>
</feature>
<accession>A0AAV8C1J2</accession>
<evidence type="ECO:0000259" key="21">
    <source>
        <dbReference type="PROSITE" id="PS50927"/>
    </source>
</evidence>
<comment type="caution">
    <text evidence="15">Lacks conserved residue(s) required for the propagation of feature annotation.</text>
</comment>
<dbReference type="SMART" id="SM00473">
    <property type="entry name" value="PAN_AP"/>
    <property type="match status" value="1"/>
</dbReference>
<dbReference type="PROSITE" id="PS50011">
    <property type="entry name" value="PROTEIN_KINASE_DOM"/>
    <property type="match status" value="1"/>
</dbReference>
<evidence type="ECO:0000256" key="17">
    <source>
        <dbReference type="SAM" id="Phobius"/>
    </source>
</evidence>
<dbReference type="FunFam" id="2.90.10.10:FF:000005">
    <property type="entry name" value="G-type lectin S-receptor-like serine/threonine-protein kinase"/>
    <property type="match status" value="1"/>
</dbReference>
<dbReference type="CDD" id="cd00028">
    <property type="entry name" value="B_lectin"/>
    <property type="match status" value="1"/>
</dbReference>
<dbReference type="GO" id="GO:0005524">
    <property type="term" value="F:ATP binding"/>
    <property type="evidence" value="ECO:0007669"/>
    <property type="project" value="UniProtKB-UniRule"/>
</dbReference>
<evidence type="ECO:0000256" key="9">
    <source>
        <dbReference type="ARBA" id="ARBA00023157"/>
    </source>
</evidence>
<feature type="binding site" evidence="16">
    <location>
        <position position="523"/>
    </location>
    <ligand>
        <name>ATP</name>
        <dbReference type="ChEBI" id="CHEBI:30616"/>
    </ligand>
</feature>
<dbReference type="EMBL" id="JAMFTS010000005">
    <property type="protein sequence ID" value="KAJ4748412.1"/>
    <property type="molecule type" value="Genomic_DNA"/>
</dbReference>
<dbReference type="SMART" id="SM00108">
    <property type="entry name" value="B_lectin"/>
    <property type="match status" value="1"/>
</dbReference>
<dbReference type="SMART" id="SM00220">
    <property type="entry name" value="S_TKc"/>
    <property type="match status" value="1"/>
</dbReference>
<dbReference type="InterPro" id="IPR000858">
    <property type="entry name" value="S_locus_glycoprot_dom"/>
</dbReference>
<keyword evidence="3 15" id="KW-0245">EGF-like domain</keyword>
<dbReference type="CDD" id="cd01098">
    <property type="entry name" value="PAN_AP_plant"/>
    <property type="match status" value="1"/>
</dbReference>
<dbReference type="PROSITE" id="PS50026">
    <property type="entry name" value="EGF_3"/>
    <property type="match status" value="1"/>
</dbReference>
<feature type="domain" description="Apple" evidence="22">
    <location>
        <begin position="336"/>
        <end position="417"/>
    </location>
</feature>
<dbReference type="PANTHER" id="PTHR32444:SF236">
    <property type="entry name" value="D-MANNOSE BINDING LECTIN FAMILY PROTEIN, EXPRESSED"/>
    <property type="match status" value="1"/>
</dbReference>
<keyword evidence="17" id="KW-0472">Membrane</keyword>
<dbReference type="Gene3D" id="1.10.510.10">
    <property type="entry name" value="Transferase(Phosphotransferase) domain 1"/>
    <property type="match status" value="1"/>
</dbReference>
<evidence type="ECO:0000256" key="3">
    <source>
        <dbReference type="ARBA" id="ARBA00022536"/>
    </source>
</evidence>
<sequence>MISKQVTIALFLLAFSPSTFPADTLQIYQNITDGQTLVTPNSIFELGFFSPGSSSNRFLGIWYAFSPDTVVWVANRDSPLNNTSGTLILNKSGSLKLYDASGRIVWSPRTTSSDGINSPILQLNESGNLVLKDQTSDRIIWQSFDYPTNTMLTGMTIGKNLRTGFETYLSSWKSRDDPSEGDYTFKLDPQGAPELVVRDRSQIKSRSGMWNGLYFSWAPQTSTYTSLFNIRFVWNQDEVSYGIEMKSASTISRLVMNETGITQRFIWDQRNQKWNSIYFQTIDECSSFAECGPFGICQRDGIRACSCHKGFEPVAPDEWSIKYTSGGCKRTIPLGCSTDSDGFYKLEGVEIPYSHDAIADASISIEECRKRCLMNCSCVAYTLLDIRGEGSGCVMWNTALIDMRYVIGGQDLYLKVAKSELGISNKKKRATIGVISSSLILLLLVSLFVYLLWRKKMRYSKQDIEKRHLAQSNSLKGADLPVFNLCTILQATDNFSITNKLGEGGFGIVYKGQLLCGQEIAVKRLSMDSLQGLNEFMNEVLLITKLQHRNLVRLLGCCIDNNERMLIYEYMTNKSLDFYIFDPTRRASLNWTARLEIVIGIARGLLYLHQDSRFNVIHRDLKAANVLLDEQMNPKISDFGTARLFKREQGIINTETVIGTRGYMSPEYVLEGAISVKSDVYSFGVLILEIISGKKNQGNQNLLAYAWKLWEEGNSFKLLDEAVKCSVSETELRRYVQMALLCVQESPDDRPSMSAFFTMLSSDTLLQDPKKPLVGTRIRGFPSDWSLYQQSYEHDSTTGDQLTITGIEGR</sequence>
<evidence type="ECO:0000256" key="14">
    <source>
        <dbReference type="PIRNR" id="PIRNR000641"/>
    </source>
</evidence>
<dbReference type="Gene3D" id="2.90.10.10">
    <property type="entry name" value="Bulb-type lectin domain"/>
    <property type="match status" value="1"/>
</dbReference>
<evidence type="ECO:0000256" key="4">
    <source>
        <dbReference type="ARBA" id="ARBA00022679"/>
    </source>
</evidence>
<dbReference type="InterPro" id="IPR000742">
    <property type="entry name" value="EGF"/>
</dbReference>
<dbReference type="Gene3D" id="3.50.4.10">
    <property type="entry name" value="Hepatocyte Growth Factor"/>
    <property type="match status" value="1"/>
</dbReference>
<evidence type="ECO:0000256" key="16">
    <source>
        <dbReference type="PROSITE-ProRule" id="PRU10141"/>
    </source>
</evidence>
<keyword evidence="9" id="KW-1015">Disulfide bond</keyword>
<evidence type="ECO:0000256" key="6">
    <source>
        <dbReference type="ARBA" id="ARBA00022741"/>
    </source>
</evidence>
<evidence type="ECO:0000256" key="15">
    <source>
        <dbReference type="PROSITE-ProRule" id="PRU00076"/>
    </source>
</evidence>
<keyword evidence="11" id="KW-0325">Glycoprotein</keyword>
<evidence type="ECO:0000259" key="19">
    <source>
        <dbReference type="PROSITE" id="PS50011"/>
    </source>
</evidence>
<dbReference type="InterPro" id="IPR008271">
    <property type="entry name" value="Ser/Thr_kinase_AS"/>
</dbReference>
<dbReference type="EC" id="2.7.11.1" evidence="14"/>
<keyword evidence="7 14" id="KW-0418">Kinase</keyword>
<feature type="domain" description="EGF-like" evidence="20">
    <location>
        <begin position="281"/>
        <end position="317"/>
    </location>
</feature>
<dbReference type="Pfam" id="PF01453">
    <property type="entry name" value="B_lectin"/>
    <property type="match status" value="1"/>
</dbReference>
<dbReference type="InterPro" id="IPR036426">
    <property type="entry name" value="Bulb-type_lectin_dom_sf"/>
</dbReference>
<dbReference type="AlphaFoldDB" id="A0AAV8C1J2"/>
<feature type="chain" id="PRO_5043372804" description="Receptor-like serine/threonine-protein kinase" evidence="18">
    <location>
        <begin position="22"/>
        <end position="810"/>
    </location>
</feature>
<dbReference type="Pfam" id="PF07714">
    <property type="entry name" value="PK_Tyr_Ser-Thr"/>
    <property type="match status" value="1"/>
</dbReference>
<proteinExistence type="inferred from homology"/>
<evidence type="ECO:0000256" key="11">
    <source>
        <dbReference type="ARBA" id="ARBA00023180"/>
    </source>
</evidence>
<evidence type="ECO:0000256" key="7">
    <source>
        <dbReference type="ARBA" id="ARBA00022777"/>
    </source>
</evidence>
<feature type="transmembrane region" description="Helical" evidence="17">
    <location>
        <begin position="432"/>
        <end position="453"/>
    </location>
</feature>
<dbReference type="Pfam" id="PF08276">
    <property type="entry name" value="PAN_2"/>
    <property type="match status" value="1"/>
</dbReference>
<dbReference type="SUPFAM" id="SSF51110">
    <property type="entry name" value="alpha-D-mannose-specific plant lectins"/>
    <property type="match status" value="1"/>
</dbReference>
<evidence type="ECO:0000256" key="8">
    <source>
        <dbReference type="ARBA" id="ARBA00022840"/>
    </source>
</evidence>
<evidence type="ECO:0000256" key="18">
    <source>
        <dbReference type="SAM" id="SignalP"/>
    </source>
</evidence>
<keyword evidence="24" id="KW-1185">Reference proteome</keyword>
<evidence type="ECO:0000256" key="1">
    <source>
        <dbReference type="ARBA" id="ARBA00004479"/>
    </source>
</evidence>
<feature type="signal peptide" evidence="18">
    <location>
        <begin position="1"/>
        <end position="21"/>
    </location>
</feature>
<dbReference type="Gene3D" id="3.30.200.20">
    <property type="entry name" value="Phosphorylase Kinase, domain 1"/>
    <property type="match status" value="1"/>
</dbReference>
<keyword evidence="17" id="KW-1133">Transmembrane helix</keyword>
<dbReference type="CDD" id="cd00054">
    <property type="entry name" value="EGF_CA"/>
    <property type="match status" value="1"/>
</dbReference>
<keyword evidence="5 18" id="KW-0732">Signal</keyword>
<gene>
    <name evidence="23" type="ORF">LUZ62_082817</name>
</gene>
<protein>
    <recommendedName>
        <fullName evidence="14">Receptor-like serine/threonine-protein kinase</fullName>
        <ecNumber evidence="14">2.7.11.1</ecNumber>
    </recommendedName>
</protein>
<dbReference type="PROSITE" id="PS50927">
    <property type="entry name" value="BULB_LECTIN"/>
    <property type="match status" value="1"/>
</dbReference>
<dbReference type="PROSITE" id="PS00108">
    <property type="entry name" value="PROTEIN_KINASE_ST"/>
    <property type="match status" value="1"/>
</dbReference>
<evidence type="ECO:0000256" key="13">
    <source>
        <dbReference type="ARBA" id="ARBA00048679"/>
    </source>
</evidence>